<comment type="caution">
    <text evidence="11">The sequence shown here is derived from an EMBL/GenBank/DDBJ whole genome shotgun (WGS) entry which is preliminary data.</text>
</comment>
<dbReference type="PRINTS" id="PR00368">
    <property type="entry name" value="FADPNR"/>
</dbReference>
<keyword evidence="2" id="KW-0285">Flavoprotein</keyword>
<reference evidence="11" key="1">
    <citation type="journal article" date="2023" name="Science">
        <title>Genome structures resolve the early diversification of teleost fishes.</title>
        <authorList>
            <person name="Parey E."/>
            <person name="Louis A."/>
            <person name="Montfort J."/>
            <person name="Bouchez O."/>
            <person name="Roques C."/>
            <person name="Iampietro C."/>
            <person name="Lluch J."/>
            <person name="Castinel A."/>
            <person name="Donnadieu C."/>
            <person name="Desvignes T."/>
            <person name="Floi Bucao C."/>
            <person name="Jouanno E."/>
            <person name="Wen M."/>
            <person name="Mejri S."/>
            <person name="Dirks R."/>
            <person name="Jansen H."/>
            <person name="Henkel C."/>
            <person name="Chen W.J."/>
            <person name="Zahm M."/>
            <person name="Cabau C."/>
            <person name="Klopp C."/>
            <person name="Thompson A.W."/>
            <person name="Robinson-Rechavi M."/>
            <person name="Braasch I."/>
            <person name="Lecointre G."/>
            <person name="Bobe J."/>
            <person name="Postlethwait J.H."/>
            <person name="Berthelot C."/>
            <person name="Roest Crollius H."/>
            <person name="Guiguen Y."/>
        </authorList>
    </citation>
    <scope>NUCLEOTIDE SEQUENCE</scope>
    <source>
        <strain evidence="11">WJC10195</strain>
    </source>
</reference>
<dbReference type="EMBL" id="JAINUF010000003">
    <property type="protein sequence ID" value="KAJ8367898.1"/>
    <property type="molecule type" value="Genomic_DNA"/>
</dbReference>
<keyword evidence="12" id="KW-1185">Reference proteome</keyword>
<evidence type="ECO:0000313" key="12">
    <source>
        <dbReference type="Proteomes" id="UP001152622"/>
    </source>
</evidence>
<dbReference type="Pfam" id="PF00355">
    <property type="entry name" value="Rieske"/>
    <property type="match status" value="1"/>
</dbReference>
<dbReference type="GO" id="GO:0005737">
    <property type="term" value="C:cytoplasm"/>
    <property type="evidence" value="ECO:0007669"/>
    <property type="project" value="TreeGrafter"/>
</dbReference>
<dbReference type="GO" id="GO:0016651">
    <property type="term" value="F:oxidoreductase activity, acting on NAD(P)H"/>
    <property type="evidence" value="ECO:0007669"/>
    <property type="project" value="TreeGrafter"/>
</dbReference>
<evidence type="ECO:0000259" key="10">
    <source>
        <dbReference type="PROSITE" id="PS51296"/>
    </source>
</evidence>
<dbReference type="FunFam" id="2.102.10.10:FF:000003">
    <property type="entry name" value="apoptosis-inducing factor 3 isoform X2"/>
    <property type="match status" value="1"/>
</dbReference>
<dbReference type="GO" id="GO:0051537">
    <property type="term" value="F:2 iron, 2 sulfur cluster binding"/>
    <property type="evidence" value="ECO:0007669"/>
    <property type="project" value="UniProtKB-KW"/>
</dbReference>
<dbReference type="Proteomes" id="UP001152622">
    <property type="component" value="Chromosome 3"/>
</dbReference>
<dbReference type="Gene3D" id="3.50.50.60">
    <property type="entry name" value="FAD/NAD(P)-binding domain"/>
    <property type="match status" value="2"/>
</dbReference>
<protein>
    <recommendedName>
        <fullName evidence="10">Rieske domain-containing protein</fullName>
    </recommendedName>
</protein>
<name>A0A9Q1FUB7_SYNKA</name>
<keyword evidence="3" id="KW-0001">2Fe-2S</keyword>
<dbReference type="InterPro" id="IPR016156">
    <property type="entry name" value="FAD/NAD-linked_Rdtase_dimer_sf"/>
</dbReference>
<dbReference type="InterPro" id="IPR017941">
    <property type="entry name" value="Rieske_2Fe-2S"/>
</dbReference>
<dbReference type="InterPro" id="IPR028202">
    <property type="entry name" value="Reductase_C"/>
</dbReference>
<evidence type="ECO:0000256" key="6">
    <source>
        <dbReference type="ARBA" id="ARBA00023002"/>
    </source>
</evidence>
<evidence type="ECO:0000256" key="1">
    <source>
        <dbReference type="ARBA" id="ARBA00006442"/>
    </source>
</evidence>
<dbReference type="PANTHER" id="PTHR43557">
    <property type="entry name" value="APOPTOSIS-INDUCING FACTOR 1"/>
    <property type="match status" value="1"/>
</dbReference>
<feature type="compositionally biased region" description="Polar residues" evidence="9">
    <location>
        <begin position="1"/>
        <end position="11"/>
    </location>
</feature>
<evidence type="ECO:0000256" key="4">
    <source>
        <dbReference type="ARBA" id="ARBA00022723"/>
    </source>
</evidence>
<dbReference type="PANTHER" id="PTHR43557:SF7">
    <property type="entry name" value="RIESKE DOMAIN-CONTAINING PROTEIN"/>
    <property type="match status" value="1"/>
</dbReference>
<evidence type="ECO:0000256" key="9">
    <source>
        <dbReference type="SAM" id="MobiDB-lite"/>
    </source>
</evidence>
<dbReference type="SUPFAM" id="SSF51905">
    <property type="entry name" value="FAD/NAD(P)-binding domain"/>
    <property type="match status" value="1"/>
</dbReference>
<dbReference type="Gene3D" id="3.30.390.30">
    <property type="match status" value="1"/>
</dbReference>
<keyword evidence="6" id="KW-0560">Oxidoreductase</keyword>
<gene>
    <name evidence="11" type="ORF">SKAU_G00079260</name>
</gene>
<dbReference type="CDD" id="cd03478">
    <property type="entry name" value="Rieske_AIFL_N"/>
    <property type="match status" value="1"/>
</dbReference>
<evidence type="ECO:0000256" key="5">
    <source>
        <dbReference type="ARBA" id="ARBA00022827"/>
    </source>
</evidence>
<dbReference type="GO" id="GO:0046872">
    <property type="term" value="F:metal ion binding"/>
    <property type="evidence" value="ECO:0007669"/>
    <property type="project" value="UniProtKB-KW"/>
</dbReference>
<evidence type="ECO:0000256" key="8">
    <source>
        <dbReference type="ARBA" id="ARBA00023014"/>
    </source>
</evidence>
<comment type="similarity">
    <text evidence="1">Belongs to the FAD-dependent oxidoreductase family.</text>
</comment>
<dbReference type="SUPFAM" id="SSF55424">
    <property type="entry name" value="FAD/NAD-linked reductases, dimerisation (C-terminal) domain"/>
    <property type="match status" value="1"/>
</dbReference>
<dbReference type="InterPro" id="IPR036922">
    <property type="entry name" value="Rieske_2Fe-2S_sf"/>
</dbReference>
<accession>A0A9Q1FUB7</accession>
<dbReference type="OrthoDB" id="432169at2759"/>
<feature type="region of interest" description="Disordered" evidence="9">
    <location>
        <begin position="1"/>
        <end position="21"/>
    </location>
</feature>
<dbReference type="Gene3D" id="2.102.10.10">
    <property type="entry name" value="Rieske [2Fe-2S] iron-sulphur domain"/>
    <property type="match status" value="1"/>
</dbReference>
<evidence type="ECO:0000256" key="3">
    <source>
        <dbReference type="ARBA" id="ARBA00022714"/>
    </source>
</evidence>
<feature type="domain" description="Rieske" evidence="10">
    <location>
        <begin position="22"/>
        <end position="117"/>
    </location>
</feature>
<keyword evidence="5" id="KW-0274">FAD</keyword>
<dbReference type="AlphaFoldDB" id="A0A9Q1FUB7"/>
<keyword evidence="7" id="KW-0408">Iron</keyword>
<evidence type="ECO:0000256" key="2">
    <source>
        <dbReference type="ARBA" id="ARBA00022630"/>
    </source>
</evidence>
<organism evidence="11 12">
    <name type="scientific">Synaphobranchus kaupii</name>
    <name type="common">Kaup's arrowtooth eel</name>
    <dbReference type="NCBI Taxonomy" id="118154"/>
    <lineage>
        <taxon>Eukaryota</taxon>
        <taxon>Metazoa</taxon>
        <taxon>Chordata</taxon>
        <taxon>Craniata</taxon>
        <taxon>Vertebrata</taxon>
        <taxon>Euteleostomi</taxon>
        <taxon>Actinopterygii</taxon>
        <taxon>Neopterygii</taxon>
        <taxon>Teleostei</taxon>
        <taxon>Anguilliformes</taxon>
        <taxon>Synaphobranchidae</taxon>
        <taxon>Synaphobranchus</taxon>
    </lineage>
</organism>
<dbReference type="InterPro" id="IPR036188">
    <property type="entry name" value="FAD/NAD-bd_sf"/>
</dbReference>
<evidence type="ECO:0000256" key="7">
    <source>
        <dbReference type="ARBA" id="ARBA00023004"/>
    </source>
</evidence>
<dbReference type="SUPFAM" id="SSF50022">
    <property type="entry name" value="ISP domain"/>
    <property type="match status" value="1"/>
</dbReference>
<dbReference type="Pfam" id="PF14759">
    <property type="entry name" value="Reductase_C"/>
    <property type="match status" value="1"/>
</dbReference>
<dbReference type="PRINTS" id="PR00469">
    <property type="entry name" value="PNDRDTASEII"/>
</dbReference>
<proteinExistence type="inferred from homology"/>
<dbReference type="InterPro" id="IPR023753">
    <property type="entry name" value="FAD/NAD-binding_dom"/>
</dbReference>
<dbReference type="PROSITE" id="PS51296">
    <property type="entry name" value="RIESKE"/>
    <property type="match status" value="1"/>
</dbReference>
<dbReference type="Pfam" id="PF07992">
    <property type="entry name" value="Pyr_redox_2"/>
    <property type="match status" value="1"/>
</dbReference>
<keyword evidence="8" id="KW-0411">Iron-sulfur</keyword>
<dbReference type="InterPro" id="IPR050446">
    <property type="entry name" value="FAD-oxidoreductase/Apoptosis"/>
</dbReference>
<keyword evidence="4" id="KW-0479">Metal-binding</keyword>
<evidence type="ECO:0000313" key="11">
    <source>
        <dbReference type="EMBL" id="KAJ8367898.1"/>
    </source>
</evidence>
<sequence>MSVRQTGTSSLGKPPDQDEVTAEVCQASDLQDGQMVEVEVGGQKVLLVHSEGEFSALGNLCTHYGAPLSKGALLGSRVRCPWHGACFNIKTGDLEEYPGLDSLPCHKVTIENNKVFVSISKKSLNLVKRVNPMGCRVAEVNHTVLLIGGGPASLLCAETLRQENYGGRIVMVTRDDLPPYDRTKLSKVLNVDWSSILLRQREFFQQHNIEVWTEKQVESLDTEQGAVTLSDGSVHRYDQLLIATGCRPRAIECPGADLLGVRGLQTADDARKIDQSCEGRKAVIIGSSFIGMEVASYLADKAASVSVVGSSEVPYQRTLGTEIGRVTMQMLGEKKVEFHMSDSVAEIRGENGQVREVVLKSGNVLPADVVVVGIGVVPNTDFLLGGAVELDSRQAVIADKFMRTSVPNVFCAGDVTSFPLSLRRNQRVNIGHWQVALAQGRIAALNMLNRQVELDSIPFFWTVLLGKSLRYTGYGEGYTDIVLKGKVEEKKFLAFYIKDEEVVAAASLNHDPAVSQVAERMAAGKVITKAQAESDDLTWLTTLN</sequence>